<dbReference type="HOGENOM" id="CLU_1563199_0_0_1"/>
<organism evidence="2">
    <name type="scientific">Melampsora larici-populina (strain 98AG31 / pathotype 3-4-7)</name>
    <name type="common">Poplar leaf rust fungus</name>
    <dbReference type="NCBI Taxonomy" id="747676"/>
    <lineage>
        <taxon>Eukaryota</taxon>
        <taxon>Fungi</taxon>
        <taxon>Dikarya</taxon>
        <taxon>Basidiomycota</taxon>
        <taxon>Pucciniomycotina</taxon>
        <taxon>Pucciniomycetes</taxon>
        <taxon>Pucciniales</taxon>
        <taxon>Melampsoraceae</taxon>
        <taxon>Melampsora</taxon>
    </lineage>
</organism>
<proteinExistence type="predicted"/>
<dbReference type="RefSeq" id="XP_007413898.1">
    <property type="nucleotide sequence ID" value="XM_007413836.1"/>
</dbReference>
<accession>F4RXT5</accession>
<keyword evidence="2" id="KW-1185">Reference proteome</keyword>
<dbReference type="EMBL" id="GL883128">
    <property type="protein sequence ID" value="EGG02785.1"/>
    <property type="molecule type" value="Genomic_DNA"/>
</dbReference>
<evidence type="ECO:0000313" key="2">
    <source>
        <dbReference type="Proteomes" id="UP000001072"/>
    </source>
</evidence>
<name>F4RXT5_MELLP</name>
<gene>
    <name evidence="1" type="ORF">MELLADRAFT_109843</name>
</gene>
<reference evidence="2" key="1">
    <citation type="journal article" date="2011" name="Proc. Natl. Acad. Sci. U.S.A.">
        <title>Obligate biotrophy features unraveled by the genomic analysis of rust fungi.</title>
        <authorList>
            <person name="Duplessis S."/>
            <person name="Cuomo C.A."/>
            <person name="Lin Y.-C."/>
            <person name="Aerts A."/>
            <person name="Tisserant E."/>
            <person name="Veneault-Fourrey C."/>
            <person name="Joly D.L."/>
            <person name="Hacquard S."/>
            <person name="Amselem J."/>
            <person name="Cantarel B.L."/>
            <person name="Chiu R."/>
            <person name="Coutinho P.M."/>
            <person name="Feau N."/>
            <person name="Field M."/>
            <person name="Frey P."/>
            <person name="Gelhaye E."/>
            <person name="Goldberg J."/>
            <person name="Grabherr M.G."/>
            <person name="Kodira C.D."/>
            <person name="Kohler A."/>
            <person name="Kuees U."/>
            <person name="Lindquist E.A."/>
            <person name="Lucas S.M."/>
            <person name="Mago R."/>
            <person name="Mauceli E."/>
            <person name="Morin E."/>
            <person name="Murat C."/>
            <person name="Pangilinan J.L."/>
            <person name="Park R."/>
            <person name="Pearson M."/>
            <person name="Quesneville H."/>
            <person name="Rouhier N."/>
            <person name="Sakthikumar S."/>
            <person name="Salamov A.A."/>
            <person name="Schmutz J."/>
            <person name="Selles B."/>
            <person name="Shapiro H."/>
            <person name="Tanguay P."/>
            <person name="Tuskan G.A."/>
            <person name="Henrissat B."/>
            <person name="Van de Peer Y."/>
            <person name="Rouze P."/>
            <person name="Ellis J.G."/>
            <person name="Dodds P.N."/>
            <person name="Schein J.E."/>
            <person name="Zhong S."/>
            <person name="Hamelin R.C."/>
            <person name="Grigoriev I.V."/>
            <person name="Szabo L.J."/>
            <person name="Martin F."/>
        </authorList>
    </citation>
    <scope>NUCLEOTIDE SEQUENCE [LARGE SCALE GENOMIC DNA]</scope>
    <source>
        <strain evidence="2">98AG31 / pathotype 3-4-7</strain>
    </source>
</reference>
<protein>
    <submittedName>
        <fullName evidence="1">Uncharacterized protein</fullName>
    </submittedName>
</protein>
<sequence length="171" mass="18925">MKPLHNLLDDKNICSSNPGSEAARHMYNKHKNLIEIFTKLRGSGGEMGYWYTIDFNTCFASHSIMQVDFNTPLSSSNAESLSEIAPPFNFDYPGSSSPNVGASDNALISHTLPFSPHIMNQLPYPYAQNLGTRSLSIGVEYQRRGPIHVHYVVDIPGCATNPLNAKLKSRL</sequence>
<dbReference type="InParanoid" id="F4RXT5"/>
<dbReference type="AlphaFoldDB" id="F4RXT5"/>
<evidence type="ECO:0000313" key="1">
    <source>
        <dbReference type="EMBL" id="EGG02785.1"/>
    </source>
</evidence>
<dbReference type="GeneID" id="18923892"/>
<dbReference type="KEGG" id="mlr:MELLADRAFT_109843"/>
<dbReference type="Proteomes" id="UP000001072">
    <property type="component" value="Unassembled WGS sequence"/>
</dbReference>
<dbReference type="VEuPathDB" id="FungiDB:MELLADRAFT_109843"/>